<dbReference type="SUPFAM" id="SSF50370">
    <property type="entry name" value="Ricin B-like lectins"/>
    <property type="match status" value="1"/>
</dbReference>
<dbReference type="EMBL" id="BAAAZO010000002">
    <property type="protein sequence ID" value="GAA3598415.1"/>
    <property type="molecule type" value="Genomic_DNA"/>
</dbReference>
<gene>
    <name evidence="3" type="ORF">GCM10022223_12190</name>
</gene>
<feature type="domain" description="Ricin B lectin" evidence="2">
    <location>
        <begin position="113"/>
        <end position="258"/>
    </location>
</feature>
<dbReference type="Proteomes" id="UP001501074">
    <property type="component" value="Unassembled WGS sequence"/>
</dbReference>
<dbReference type="Gene3D" id="2.80.10.50">
    <property type="match status" value="1"/>
</dbReference>
<sequence>MRTPRLLSRERRPGAALISTGLVLVVAGSALGALAYTWPGDPDVQLADVPPVTLPPIASSTAQGPTSAPATSLPTPSATPSASVTTRVRTVTVTVVPPAPTTAKKKTTTPAFTSPFLIRNQSSGRCLDLPDDGPAQAAAVLTQWKCTAGTSENQEFERIKVSQGILLSNVKSQLCIDLVGYDSVPAGSNALLGQCVRNATDNAVFRSQAKGAGFQLVNVKSNLCLDLVADDPEGEVGNGRNIVMTTCSSAATQIWTFA</sequence>
<dbReference type="InterPro" id="IPR000772">
    <property type="entry name" value="Ricin_B_lectin"/>
</dbReference>
<dbReference type="PROSITE" id="PS50231">
    <property type="entry name" value="RICIN_B_LECTIN"/>
    <property type="match status" value="1"/>
</dbReference>
<protein>
    <recommendedName>
        <fullName evidence="2">Ricin B lectin domain-containing protein</fullName>
    </recommendedName>
</protein>
<evidence type="ECO:0000259" key="2">
    <source>
        <dbReference type="SMART" id="SM00458"/>
    </source>
</evidence>
<dbReference type="InterPro" id="IPR035992">
    <property type="entry name" value="Ricin_B-like_lectins"/>
</dbReference>
<dbReference type="Pfam" id="PF00652">
    <property type="entry name" value="Ricin_B_lectin"/>
    <property type="match status" value="1"/>
</dbReference>
<dbReference type="RefSeq" id="WP_231485968.1">
    <property type="nucleotide sequence ID" value="NZ_BAAAZO010000002.1"/>
</dbReference>
<keyword evidence="4" id="KW-1185">Reference proteome</keyword>
<dbReference type="CDD" id="cd00161">
    <property type="entry name" value="beta-trefoil_Ricin-like"/>
    <property type="match status" value="1"/>
</dbReference>
<feature type="region of interest" description="Disordered" evidence="1">
    <location>
        <begin position="56"/>
        <end position="85"/>
    </location>
</feature>
<accession>A0ABP6Z4H0</accession>
<dbReference type="SMART" id="SM00458">
    <property type="entry name" value="RICIN"/>
    <property type="match status" value="1"/>
</dbReference>
<evidence type="ECO:0000313" key="4">
    <source>
        <dbReference type="Proteomes" id="UP001501074"/>
    </source>
</evidence>
<feature type="compositionally biased region" description="Low complexity" evidence="1">
    <location>
        <begin position="65"/>
        <end position="85"/>
    </location>
</feature>
<evidence type="ECO:0000256" key="1">
    <source>
        <dbReference type="SAM" id="MobiDB-lite"/>
    </source>
</evidence>
<proteinExistence type="predicted"/>
<organism evidence="3 4">
    <name type="scientific">Kineosporia mesophila</name>
    <dbReference type="NCBI Taxonomy" id="566012"/>
    <lineage>
        <taxon>Bacteria</taxon>
        <taxon>Bacillati</taxon>
        <taxon>Actinomycetota</taxon>
        <taxon>Actinomycetes</taxon>
        <taxon>Kineosporiales</taxon>
        <taxon>Kineosporiaceae</taxon>
        <taxon>Kineosporia</taxon>
    </lineage>
</organism>
<evidence type="ECO:0000313" key="3">
    <source>
        <dbReference type="EMBL" id="GAA3598415.1"/>
    </source>
</evidence>
<reference evidence="4" key="1">
    <citation type="journal article" date="2019" name="Int. J. Syst. Evol. Microbiol.">
        <title>The Global Catalogue of Microorganisms (GCM) 10K type strain sequencing project: providing services to taxonomists for standard genome sequencing and annotation.</title>
        <authorList>
            <consortium name="The Broad Institute Genomics Platform"/>
            <consortium name="The Broad Institute Genome Sequencing Center for Infectious Disease"/>
            <person name="Wu L."/>
            <person name="Ma J."/>
        </authorList>
    </citation>
    <scope>NUCLEOTIDE SEQUENCE [LARGE SCALE GENOMIC DNA]</scope>
    <source>
        <strain evidence="4">JCM 16902</strain>
    </source>
</reference>
<name>A0ABP6Z4H0_9ACTN</name>
<comment type="caution">
    <text evidence="3">The sequence shown here is derived from an EMBL/GenBank/DDBJ whole genome shotgun (WGS) entry which is preliminary data.</text>
</comment>